<evidence type="ECO:0000256" key="5">
    <source>
        <dbReference type="ARBA" id="ARBA00022989"/>
    </source>
</evidence>
<dbReference type="GO" id="GO:0005789">
    <property type="term" value="C:endoplasmic reticulum membrane"/>
    <property type="evidence" value="ECO:0007669"/>
    <property type="project" value="UniProtKB-SubCell"/>
</dbReference>
<gene>
    <name evidence="8" type="primary">LOC104598611</name>
</gene>
<protein>
    <submittedName>
        <fullName evidence="8">Sigma non-opioid intracellular receptor 1</fullName>
    </submittedName>
</protein>
<evidence type="ECO:0000256" key="2">
    <source>
        <dbReference type="ARBA" id="ARBA00007141"/>
    </source>
</evidence>
<dbReference type="KEGG" id="nnu:104598611"/>
<keyword evidence="5" id="KW-1133">Transmembrane helix</keyword>
<dbReference type="OrthoDB" id="347124at2759"/>
<evidence type="ECO:0000313" key="8">
    <source>
        <dbReference type="RefSeq" id="XP_010259071.1"/>
    </source>
</evidence>
<organism evidence="7 8">
    <name type="scientific">Nelumbo nucifera</name>
    <name type="common">Sacred lotus</name>
    <dbReference type="NCBI Taxonomy" id="4432"/>
    <lineage>
        <taxon>Eukaryota</taxon>
        <taxon>Viridiplantae</taxon>
        <taxon>Streptophyta</taxon>
        <taxon>Embryophyta</taxon>
        <taxon>Tracheophyta</taxon>
        <taxon>Spermatophyta</taxon>
        <taxon>Magnoliopsida</taxon>
        <taxon>Proteales</taxon>
        <taxon>Nelumbonaceae</taxon>
        <taxon>Nelumbo</taxon>
    </lineage>
</organism>
<dbReference type="AlphaFoldDB" id="A0A1U7ZX37"/>
<keyword evidence="6" id="KW-0472">Membrane</keyword>
<dbReference type="FunCoup" id="A0A1U7ZX37">
    <property type="interactions" value="277"/>
</dbReference>
<reference evidence="8" key="1">
    <citation type="submission" date="2025-08" db="UniProtKB">
        <authorList>
            <consortium name="RefSeq"/>
        </authorList>
    </citation>
    <scope>IDENTIFICATION</scope>
</reference>
<keyword evidence="7" id="KW-1185">Reference proteome</keyword>
<dbReference type="STRING" id="4432.A0A1U7ZX37"/>
<dbReference type="PANTHER" id="PTHR10868">
    <property type="entry name" value="SIGMA 1-TYPE OPIOID RECEPTOR-RELATED"/>
    <property type="match status" value="1"/>
</dbReference>
<dbReference type="Pfam" id="PF04622">
    <property type="entry name" value="ERG2_Sigma1R"/>
    <property type="match status" value="1"/>
</dbReference>
<evidence type="ECO:0000313" key="7">
    <source>
        <dbReference type="Proteomes" id="UP000189703"/>
    </source>
</evidence>
<dbReference type="PANTHER" id="PTHR10868:SF1">
    <property type="entry name" value="SIGMA NON-OPIOID INTRACELLULAR RECEPTOR 1"/>
    <property type="match status" value="1"/>
</dbReference>
<name>A0A1U7ZX37_NELNU</name>
<evidence type="ECO:0000256" key="1">
    <source>
        <dbReference type="ARBA" id="ARBA00004586"/>
    </source>
</evidence>
<sequence>MKTVVLPASSARSTTTTVEDWSETRDNCYFPGCRKDANCNCEICLASINATLDLMPMSVQRSSFTKLSASKQALERTPVSFDPSILFTPKSSIHQTPITPPLKSTAKLSSLEKIEKKRKRPWAIEFKFWRFLVGLSLILASDIGFAWVVSGLFKPELSAETVRTIAGESRILKQMNLRLEFLEKRLGDIAHGKVSNCSSAGSTWEFNQDGLLLNSRCILYKSASEEISIWGWPLRTAGLLATGFSSRSLTILSGKITEWSEGKFGFSVGKTNSSWVQKRWSASVVQLDPNTWVLEYRQSTMLENPRLILSVLEFVKFGISRTIREMKHQFWMLPSFSHHYRNTAGDNCSRPT</sequence>
<comment type="similarity">
    <text evidence="2">Belongs to the ERG2 family.</text>
</comment>
<comment type="subcellular location">
    <subcellularLocation>
        <location evidence="1">Endoplasmic reticulum membrane</location>
    </subcellularLocation>
</comment>
<dbReference type="OMA" id="RVTEWSN"/>
<keyword evidence="8" id="KW-0675">Receptor</keyword>
<evidence type="ECO:0000256" key="3">
    <source>
        <dbReference type="ARBA" id="ARBA00022692"/>
    </source>
</evidence>
<evidence type="ECO:0000256" key="6">
    <source>
        <dbReference type="ARBA" id="ARBA00023136"/>
    </source>
</evidence>
<keyword evidence="4" id="KW-0256">Endoplasmic reticulum</keyword>
<dbReference type="InterPro" id="IPR006716">
    <property type="entry name" value="ERG2_sigma1_rcpt-like"/>
</dbReference>
<keyword evidence="3" id="KW-0812">Transmembrane</keyword>
<dbReference type="GO" id="GO:0005783">
    <property type="term" value="C:endoplasmic reticulum"/>
    <property type="evidence" value="ECO:0000318"/>
    <property type="project" value="GO_Central"/>
</dbReference>
<evidence type="ECO:0000256" key="4">
    <source>
        <dbReference type="ARBA" id="ARBA00022824"/>
    </source>
</evidence>
<dbReference type="RefSeq" id="XP_010259071.1">
    <property type="nucleotide sequence ID" value="XM_010260769.2"/>
</dbReference>
<dbReference type="eggNOG" id="ENOG502QSKW">
    <property type="taxonomic scope" value="Eukaryota"/>
</dbReference>
<proteinExistence type="inferred from homology"/>
<accession>A0A1U7ZX37</accession>
<dbReference type="GeneID" id="104598611"/>
<dbReference type="Proteomes" id="UP000189703">
    <property type="component" value="Unplaced"/>
</dbReference>